<evidence type="ECO:0000313" key="1">
    <source>
        <dbReference type="EMBL" id="KAJ1889280.1"/>
    </source>
</evidence>
<keyword evidence="2" id="KW-1185">Reference proteome</keyword>
<organism evidence="1 2">
    <name type="scientific">Kickxella alabastrina</name>
    <dbReference type="NCBI Taxonomy" id="61397"/>
    <lineage>
        <taxon>Eukaryota</taxon>
        <taxon>Fungi</taxon>
        <taxon>Fungi incertae sedis</taxon>
        <taxon>Zoopagomycota</taxon>
        <taxon>Kickxellomycotina</taxon>
        <taxon>Kickxellomycetes</taxon>
        <taxon>Kickxellales</taxon>
        <taxon>Kickxellaceae</taxon>
        <taxon>Kickxella</taxon>
    </lineage>
</organism>
<comment type="caution">
    <text evidence="1">The sequence shown here is derived from an EMBL/GenBank/DDBJ whole genome shotgun (WGS) entry which is preliminary data.</text>
</comment>
<protein>
    <submittedName>
        <fullName evidence="1">Uncharacterized protein</fullName>
    </submittedName>
</protein>
<evidence type="ECO:0000313" key="2">
    <source>
        <dbReference type="Proteomes" id="UP001150581"/>
    </source>
</evidence>
<dbReference type="EMBL" id="JANBPG010001575">
    <property type="protein sequence ID" value="KAJ1889280.1"/>
    <property type="molecule type" value="Genomic_DNA"/>
</dbReference>
<gene>
    <name evidence="1" type="ORF">LPJ66_008115</name>
</gene>
<proteinExistence type="predicted"/>
<sequence length="280" mass="31243">MFRVQKLLSQVSLSTPTVGITRALASGASKYSTKPTLAKVSDKVKAERTGVKKAPKSKAVEKETEAVVKPAKKEKNKAKAPTKSELIENKLNSKKALLKVPPSRAPTAYNLFLSTANKEFRGNSTAYDLGTVSRAVAQKWKTLSESEKQKYQQMSDQERARVSEEVRAWWSTVDRSQVELENRRRRRINAASSSPGAAAGRAKLPLLVDPFAPKRPKPAFMVFFAEKRDGLEGSPTEKAQAAGAQWKALTEDQKKHYYEIAQDHADQYKKDAERYKARFA</sequence>
<name>A0ACC1I7K9_9FUNG</name>
<dbReference type="Proteomes" id="UP001150581">
    <property type="component" value="Unassembled WGS sequence"/>
</dbReference>
<accession>A0ACC1I7K9</accession>
<reference evidence="1" key="1">
    <citation type="submission" date="2022-07" db="EMBL/GenBank/DDBJ databases">
        <title>Phylogenomic reconstructions and comparative analyses of Kickxellomycotina fungi.</title>
        <authorList>
            <person name="Reynolds N.K."/>
            <person name="Stajich J.E."/>
            <person name="Barry K."/>
            <person name="Grigoriev I.V."/>
            <person name="Crous P."/>
            <person name="Smith M.E."/>
        </authorList>
    </citation>
    <scope>NUCLEOTIDE SEQUENCE</scope>
    <source>
        <strain evidence="1">Benny 63K</strain>
    </source>
</reference>